<organism evidence="1 2">
    <name type="scientific">Entomophthora muscae</name>
    <dbReference type="NCBI Taxonomy" id="34485"/>
    <lineage>
        <taxon>Eukaryota</taxon>
        <taxon>Fungi</taxon>
        <taxon>Fungi incertae sedis</taxon>
        <taxon>Zoopagomycota</taxon>
        <taxon>Entomophthoromycotina</taxon>
        <taxon>Entomophthoromycetes</taxon>
        <taxon>Entomophthorales</taxon>
        <taxon>Entomophthoraceae</taxon>
        <taxon>Entomophthora</taxon>
    </lineage>
</organism>
<sequence>MDLWFTKILPYLFLVLFYSQLSYHQTIQPEEKSQESPDTPEAFEYYRPQTPHKALGALQSTLVKTQQLGKYLSKIRDQVGNLEACKCCHNQIDHHHQLKDFGVYVITSKITGDIVYMAMDWVEWGNTSVGQEYRLEELSCSGSL</sequence>
<reference evidence="1" key="1">
    <citation type="submission" date="2022-04" db="EMBL/GenBank/DDBJ databases">
        <title>Genome of the entomopathogenic fungus Entomophthora muscae.</title>
        <authorList>
            <person name="Elya C."/>
            <person name="Lovett B.R."/>
            <person name="Lee E."/>
            <person name="Macias A.M."/>
            <person name="Hajek A.E."/>
            <person name="De Bivort B.L."/>
            <person name="Kasson M.T."/>
            <person name="De Fine Licht H.H."/>
            <person name="Stajich J.E."/>
        </authorList>
    </citation>
    <scope>NUCLEOTIDE SEQUENCE</scope>
    <source>
        <strain evidence="1">Berkeley</strain>
    </source>
</reference>
<dbReference type="EMBL" id="QTSX02003127">
    <property type="protein sequence ID" value="KAJ9071693.1"/>
    <property type="molecule type" value="Genomic_DNA"/>
</dbReference>
<name>A0ACC2TAK3_9FUNG</name>
<protein>
    <submittedName>
        <fullName evidence="1">Uncharacterized protein</fullName>
    </submittedName>
</protein>
<comment type="caution">
    <text evidence="1">The sequence shown here is derived from an EMBL/GenBank/DDBJ whole genome shotgun (WGS) entry which is preliminary data.</text>
</comment>
<dbReference type="Proteomes" id="UP001165960">
    <property type="component" value="Unassembled WGS sequence"/>
</dbReference>
<keyword evidence="2" id="KW-1185">Reference proteome</keyword>
<evidence type="ECO:0000313" key="1">
    <source>
        <dbReference type="EMBL" id="KAJ9071693.1"/>
    </source>
</evidence>
<evidence type="ECO:0000313" key="2">
    <source>
        <dbReference type="Proteomes" id="UP001165960"/>
    </source>
</evidence>
<proteinExistence type="predicted"/>
<gene>
    <name evidence="1" type="ORF">DSO57_1034461</name>
</gene>
<accession>A0ACC2TAK3</accession>